<dbReference type="EMBL" id="JANPWB010000014">
    <property type="protein sequence ID" value="KAJ1098309.1"/>
    <property type="molecule type" value="Genomic_DNA"/>
</dbReference>
<feature type="region of interest" description="Disordered" evidence="1">
    <location>
        <begin position="23"/>
        <end position="84"/>
    </location>
</feature>
<name>A0AAV7M5B9_PLEWA</name>
<sequence length="84" mass="9349">MEGGLDMSAVERVKQAFTERPVLLLPSAHADEDDLHDSNDEAGPPRPWRQTQPLSEPFQAAGSSDMLELEDLVYPRSSEWVPSD</sequence>
<proteinExistence type="predicted"/>
<protein>
    <submittedName>
        <fullName evidence="2">Uncharacterized protein</fullName>
    </submittedName>
</protein>
<accession>A0AAV7M5B9</accession>
<reference evidence="2" key="1">
    <citation type="journal article" date="2022" name="bioRxiv">
        <title>Sequencing and chromosome-scale assembly of the giantPleurodeles waltlgenome.</title>
        <authorList>
            <person name="Brown T."/>
            <person name="Elewa A."/>
            <person name="Iarovenko S."/>
            <person name="Subramanian E."/>
            <person name="Araus A.J."/>
            <person name="Petzold A."/>
            <person name="Susuki M."/>
            <person name="Suzuki K.-i.T."/>
            <person name="Hayashi T."/>
            <person name="Toyoda A."/>
            <person name="Oliveira C."/>
            <person name="Osipova E."/>
            <person name="Leigh N.D."/>
            <person name="Simon A."/>
            <person name="Yun M.H."/>
        </authorList>
    </citation>
    <scope>NUCLEOTIDE SEQUENCE</scope>
    <source>
        <strain evidence="2">20211129_DDA</strain>
        <tissue evidence="2">Liver</tissue>
    </source>
</reference>
<comment type="caution">
    <text evidence="2">The sequence shown here is derived from an EMBL/GenBank/DDBJ whole genome shotgun (WGS) entry which is preliminary data.</text>
</comment>
<gene>
    <name evidence="2" type="ORF">NDU88_003424</name>
</gene>
<evidence type="ECO:0000313" key="2">
    <source>
        <dbReference type="EMBL" id="KAJ1098309.1"/>
    </source>
</evidence>
<dbReference type="AlphaFoldDB" id="A0AAV7M5B9"/>
<organism evidence="2 3">
    <name type="scientific">Pleurodeles waltl</name>
    <name type="common">Iberian ribbed newt</name>
    <dbReference type="NCBI Taxonomy" id="8319"/>
    <lineage>
        <taxon>Eukaryota</taxon>
        <taxon>Metazoa</taxon>
        <taxon>Chordata</taxon>
        <taxon>Craniata</taxon>
        <taxon>Vertebrata</taxon>
        <taxon>Euteleostomi</taxon>
        <taxon>Amphibia</taxon>
        <taxon>Batrachia</taxon>
        <taxon>Caudata</taxon>
        <taxon>Salamandroidea</taxon>
        <taxon>Salamandridae</taxon>
        <taxon>Pleurodelinae</taxon>
        <taxon>Pleurodeles</taxon>
    </lineage>
</organism>
<keyword evidence="3" id="KW-1185">Reference proteome</keyword>
<evidence type="ECO:0000313" key="3">
    <source>
        <dbReference type="Proteomes" id="UP001066276"/>
    </source>
</evidence>
<evidence type="ECO:0000256" key="1">
    <source>
        <dbReference type="SAM" id="MobiDB-lite"/>
    </source>
</evidence>
<dbReference type="Proteomes" id="UP001066276">
    <property type="component" value="Chromosome 10"/>
</dbReference>